<dbReference type="FunFam" id="3.40.50.300:FF:002579">
    <property type="entry name" value="Primosomal protein N"/>
    <property type="match status" value="1"/>
</dbReference>
<dbReference type="GO" id="GO:0003677">
    <property type="term" value="F:DNA binding"/>
    <property type="evidence" value="ECO:0007669"/>
    <property type="project" value="UniProtKB-UniRule"/>
</dbReference>
<keyword evidence="3 12" id="KW-0479">Metal-binding</keyword>
<keyword evidence="1 12" id="KW-0639">Primosome</keyword>
<evidence type="ECO:0000256" key="2">
    <source>
        <dbReference type="ARBA" id="ARBA00022705"/>
    </source>
</evidence>
<dbReference type="InterPro" id="IPR001650">
    <property type="entry name" value="Helicase_C-like"/>
</dbReference>
<dbReference type="InterPro" id="IPR042115">
    <property type="entry name" value="PriA_3primeBD_sf"/>
</dbReference>
<comment type="catalytic activity">
    <reaction evidence="11 12">
        <text>ATP + H2O = ADP + phosphate + H(+)</text>
        <dbReference type="Rhea" id="RHEA:13065"/>
        <dbReference type="ChEBI" id="CHEBI:15377"/>
        <dbReference type="ChEBI" id="CHEBI:15378"/>
        <dbReference type="ChEBI" id="CHEBI:30616"/>
        <dbReference type="ChEBI" id="CHEBI:43474"/>
        <dbReference type="ChEBI" id="CHEBI:456216"/>
        <dbReference type="EC" id="5.6.2.4"/>
    </reaction>
</comment>
<dbReference type="GO" id="GO:0006310">
    <property type="term" value="P:DNA recombination"/>
    <property type="evidence" value="ECO:0007669"/>
    <property type="project" value="InterPro"/>
</dbReference>
<comment type="function">
    <text evidence="12">Initiates the restart of stalled replication forks, which reloads the replicative helicase on sites other than the origin of replication. Recognizes and binds to abandoned replication forks and remodels them to uncover a helicase loading site. Promotes assembly of the primosome at these replication forks.</text>
</comment>
<evidence type="ECO:0000313" key="15">
    <source>
        <dbReference type="Proteomes" id="UP000316291"/>
    </source>
</evidence>
<dbReference type="CDD" id="cd17929">
    <property type="entry name" value="DEXHc_priA"/>
    <property type="match status" value="1"/>
</dbReference>
<feature type="binding site" evidence="12">
    <location>
        <position position="504"/>
    </location>
    <ligand>
        <name>Zn(2+)</name>
        <dbReference type="ChEBI" id="CHEBI:29105"/>
        <label>1</label>
    </ligand>
</feature>
<dbReference type="NCBIfam" id="TIGR00595">
    <property type="entry name" value="priA"/>
    <property type="match status" value="1"/>
</dbReference>
<dbReference type="SMART" id="SM00490">
    <property type="entry name" value="HELICc"/>
    <property type="match status" value="1"/>
</dbReference>
<feature type="binding site" evidence="12">
    <location>
        <position position="501"/>
    </location>
    <ligand>
        <name>Zn(2+)</name>
        <dbReference type="ChEBI" id="CHEBI:29105"/>
        <label>1</label>
    </ligand>
</feature>
<comment type="catalytic activity">
    <reaction evidence="12">
        <text>Couples ATP hydrolysis with the unwinding of duplex DNA by translocating in the 3'-5' direction.</text>
        <dbReference type="EC" id="5.6.2.4"/>
    </reaction>
</comment>
<dbReference type="GO" id="GO:0008270">
    <property type="term" value="F:zinc ion binding"/>
    <property type="evidence" value="ECO:0007669"/>
    <property type="project" value="UniProtKB-UniRule"/>
</dbReference>
<keyword evidence="7 12" id="KW-0862">Zinc</keyword>
<dbReference type="PROSITE" id="PS51192">
    <property type="entry name" value="HELICASE_ATP_BIND_1"/>
    <property type="match status" value="1"/>
</dbReference>
<evidence type="ECO:0000256" key="12">
    <source>
        <dbReference type="HAMAP-Rule" id="MF_00983"/>
    </source>
</evidence>
<evidence type="ECO:0000256" key="5">
    <source>
        <dbReference type="ARBA" id="ARBA00022801"/>
    </source>
</evidence>
<keyword evidence="2 12" id="KW-0235">DNA replication</keyword>
<dbReference type="GO" id="GO:0006269">
    <property type="term" value="P:DNA replication, synthesis of primer"/>
    <property type="evidence" value="ECO:0007669"/>
    <property type="project" value="UniProtKB-KW"/>
</dbReference>
<dbReference type="GO" id="GO:0006302">
    <property type="term" value="P:double-strand break repair"/>
    <property type="evidence" value="ECO:0007669"/>
    <property type="project" value="InterPro"/>
</dbReference>
<dbReference type="GO" id="GO:0016887">
    <property type="term" value="F:ATP hydrolysis activity"/>
    <property type="evidence" value="ECO:0007669"/>
    <property type="project" value="RHEA"/>
</dbReference>
<feature type="binding site" evidence="12">
    <location>
        <position position="473"/>
    </location>
    <ligand>
        <name>Zn(2+)</name>
        <dbReference type="ChEBI" id="CHEBI:29105"/>
        <label>2</label>
    </ligand>
</feature>
<dbReference type="SUPFAM" id="SSF52540">
    <property type="entry name" value="P-loop containing nucleoside triphosphate hydrolases"/>
    <property type="match status" value="2"/>
</dbReference>
<dbReference type="Pfam" id="PF17764">
    <property type="entry name" value="PriA_3primeBD"/>
    <property type="match status" value="1"/>
</dbReference>
<accession>A0A562S560</accession>
<comment type="similarity">
    <text evidence="12">Belongs to the helicase family. PriA subfamily.</text>
</comment>
<comment type="cofactor">
    <cofactor evidence="12">
        <name>Zn(2+)</name>
        <dbReference type="ChEBI" id="CHEBI:29105"/>
    </cofactor>
    <text evidence="12">Binds 2 zinc ions per subunit.</text>
</comment>
<evidence type="ECO:0000256" key="1">
    <source>
        <dbReference type="ARBA" id="ARBA00022515"/>
    </source>
</evidence>
<dbReference type="GO" id="GO:0005524">
    <property type="term" value="F:ATP binding"/>
    <property type="evidence" value="ECO:0007669"/>
    <property type="project" value="UniProtKB-UniRule"/>
</dbReference>
<dbReference type="PANTHER" id="PTHR30580">
    <property type="entry name" value="PRIMOSOMAL PROTEIN N"/>
    <property type="match status" value="1"/>
</dbReference>
<evidence type="ECO:0000313" key="14">
    <source>
        <dbReference type="EMBL" id="TWI76419.1"/>
    </source>
</evidence>
<evidence type="ECO:0000256" key="4">
    <source>
        <dbReference type="ARBA" id="ARBA00022741"/>
    </source>
</evidence>
<dbReference type="NCBIfam" id="NF004070">
    <property type="entry name" value="PRK05580.2-2"/>
    <property type="match status" value="1"/>
</dbReference>
<feature type="binding site" evidence="12">
    <location>
        <position position="470"/>
    </location>
    <ligand>
        <name>Zn(2+)</name>
        <dbReference type="ChEBI" id="CHEBI:29105"/>
        <label>2</label>
    </ligand>
</feature>
<dbReference type="Proteomes" id="UP000316291">
    <property type="component" value="Unassembled WGS sequence"/>
</dbReference>
<proteinExistence type="inferred from homology"/>
<dbReference type="InterPro" id="IPR027417">
    <property type="entry name" value="P-loop_NTPase"/>
</dbReference>
<dbReference type="HAMAP" id="MF_00983">
    <property type="entry name" value="PriA"/>
    <property type="match status" value="1"/>
</dbReference>
<dbReference type="FunFam" id="3.40.1440.60:FF:000001">
    <property type="entry name" value="Primosomal protein N"/>
    <property type="match status" value="1"/>
</dbReference>
<feature type="binding site" evidence="12">
    <location>
        <position position="464"/>
    </location>
    <ligand>
        <name>Zn(2+)</name>
        <dbReference type="ChEBI" id="CHEBI:29105"/>
        <label>1</label>
    </ligand>
</feature>
<dbReference type="InterPro" id="IPR014001">
    <property type="entry name" value="Helicase_ATP-bd"/>
</dbReference>
<dbReference type="InterPro" id="IPR041222">
    <property type="entry name" value="PriA_3primeBD"/>
</dbReference>
<dbReference type="Pfam" id="PF00271">
    <property type="entry name" value="Helicase_C"/>
    <property type="match status" value="1"/>
</dbReference>
<keyword evidence="5 12" id="KW-0378">Hydrolase</keyword>
<evidence type="ECO:0000256" key="10">
    <source>
        <dbReference type="ARBA" id="ARBA00023235"/>
    </source>
</evidence>
<evidence type="ECO:0000256" key="11">
    <source>
        <dbReference type="ARBA" id="ARBA00048988"/>
    </source>
</evidence>
<comment type="caution">
    <text evidence="14">The sequence shown here is derived from an EMBL/GenBank/DDBJ whole genome shotgun (WGS) entry which is preliminary data.</text>
</comment>
<evidence type="ECO:0000256" key="8">
    <source>
        <dbReference type="ARBA" id="ARBA00022840"/>
    </source>
</evidence>
<feature type="binding site" evidence="12">
    <location>
        <position position="488"/>
    </location>
    <ligand>
        <name>Zn(2+)</name>
        <dbReference type="ChEBI" id="CHEBI:29105"/>
        <label>2</label>
    </ligand>
</feature>
<dbReference type="Pfam" id="PF18074">
    <property type="entry name" value="PriA_C"/>
    <property type="match status" value="1"/>
</dbReference>
<dbReference type="SUPFAM" id="SSF161219">
    <property type="entry name" value="CHY zinc finger-like"/>
    <property type="match status" value="1"/>
</dbReference>
<dbReference type="InterPro" id="IPR040498">
    <property type="entry name" value="PriA_CRR"/>
</dbReference>
<keyword evidence="4 12" id="KW-0547">Nucleotide-binding</keyword>
<feature type="domain" description="Helicase ATP-binding" evidence="13">
    <location>
        <begin position="234"/>
        <end position="400"/>
    </location>
</feature>
<feature type="binding site" evidence="12">
    <location>
        <position position="491"/>
    </location>
    <ligand>
        <name>Zn(2+)</name>
        <dbReference type="ChEBI" id="CHEBI:29105"/>
        <label>2</label>
    </ligand>
</feature>
<protein>
    <recommendedName>
        <fullName evidence="12">Replication restart protein PriA</fullName>
    </recommendedName>
    <alternativeName>
        <fullName evidence="12">ATP-dependent DNA helicase PriA</fullName>
        <ecNumber evidence="12">5.6.2.4</ecNumber>
    </alternativeName>
    <alternativeName>
        <fullName evidence="12">DNA 3'-5' helicase PriA</fullName>
    </alternativeName>
</protein>
<comment type="subunit">
    <text evidence="12">Component of the replication restart primosome.</text>
</comment>
<dbReference type="SMART" id="SM00487">
    <property type="entry name" value="DEXDc"/>
    <property type="match status" value="1"/>
</dbReference>
<reference evidence="14 15" key="1">
    <citation type="journal article" date="2015" name="Stand. Genomic Sci.">
        <title>Genomic Encyclopedia of Bacterial and Archaeal Type Strains, Phase III: the genomes of soil and plant-associated and newly described type strains.</title>
        <authorList>
            <person name="Whitman W.B."/>
            <person name="Woyke T."/>
            <person name="Klenk H.P."/>
            <person name="Zhou Y."/>
            <person name="Lilburn T.G."/>
            <person name="Beck B.J."/>
            <person name="De Vos P."/>
            <person name="Vandamme P."/>
            <person name="Eisen J.A."/>
            <person name="Garrity G."/>
            <person name="Hugenholtz P."/>
            <person name="Kyrpides N.C."/>
        </authorList>
    </citation>
    <scope>NUCLEOTIDE SEQUENCE [LARGE SCALE GENOMIC DNA]</scope>
    <source>
        <strain evidence="14 15">CGMCC 1.10948</strain>
    </source>
</reference>
<name>A0A562S560_9BRAD</name>
<organism evidence="14 15">
    <name type="scientific">Bradyrhizobium huanghuaihaiense</name>
    <dbReference type="NCBI Taxonomy" id="990078"/>
    <lineage>
        <taxon>Bacteria</taxon>
        <taxon>Pseudomonadati</taxon>
        <taxon>Pseudomonadota</taxon>
        <taxon>Alphaproteobacteria</taxon>
        <taxon>Hyphomicrobiales</taxon>
        <taxon>Nitrobacteraceae</taxon>
        <taxon>Bradyrhizobium</taxon>
    </lineage>
</organism>
<evidence type="ECO:0000259" key="13">
    <source>
        <dbReference type="PROSITE" id="PS51192"/>
    </source>
</evidence>
<keyword evidence="6 12" id="KW-0347">Helicase</keyword>
<dbReference type="FunFam" id="3.40.50.300:FF:000489">
    <property type="entry name" value="Primosome assembly protein PriA"/>
    <property type="match status" value="1"/>
</dbReference>
<dbReference type="GO" id="GO:1990077">
    <property type="term" value="C:primosome complex"/>
    <property type="evidence" value="ECO:0007669"/>
    <property type="project" value="UniProtKB-UniRule"/>
</dbReference>
<evidence type="ECO:0000256" key="7">
    <source>
        <dbReference type="ARBA" id="ARBA00022833"/>
    </source>
</evidence>
<gene>
    <name evidence="12" type="primary">priA</name>
    <name evidence="14" type="ORF">IQ16_00659</name>
</gene>
<dbReference type="PANTHER" id="PTHR30580:SF0">
    <property type="entry name" value="PRIMOSOMAL PROTEIN N"/>
    <property type="match status" value="1"/>
</dbReference>
<feature type="binding site" evidence="12">
    <location>
        <position position="461"/>
    </location>
    <ligand>
        <name>Zn(2+)</name>
        <dbReference type="ChEBI" id="CHEBI:29105"/>
        <label>1</label>
    </ligand>
</feature>
<dbReference type="GO" id="GO:0006270">
    <property type="term" value="P:DNA replication initiation"/>
    <property type="evidence" value="ECO:0007669"/>
    <property type="project" value="TreeGrafter"/>
</dbReference>
<dbReference type="InterPro" id="IPR041236">
    <property type="entry name" value="PriA_C"/>
</dbReference>
<sequence>MALAFRPGFRFSFQRSLMDYTSRSSTAPANATGMVDVLVPVALDQTYSYKVPRGMELKAGDLLSVPLGAREVLAVVWGENANPDPRLHNRLKEVSEKLDIPPLKPELRQVVDWVANYTLSPRGMVLRMCLRMGENLGPERVRPGVRLTGDPPRRLTPARQRVIEVLSDRLLHAKSEAAKEAGVSAGVIDGLVDEGTLTVEPMPPPAPPPAPDPEFGRPDFSPLQRAGVDAMRALAANGTFHVALLDGVTGSGKTEVYFEAVAETIRRGKQSLILMPEIALTGQFLDRFARRFGVRPIEWHSELTPRTRARNWAAISEGSAPVVVGARSALFLPYANLGLIVVDEEHDQAYKQDEGVHYHARDMAVVRAHIAKIPVVLASATPSVESEVNARKNRYQRVALPSRFGGQHMPHIEAIDLRREPPPRGRYISPRLASEIRTAIERREQALLFLNRRGYAPLTLCRGCGHRFACTICDAWLVDHRFRQRLVCHHCGFSMPRPHLCPNCSAEESLVAVGPGVERLQEEAAALFPDARTMVLSSDLITSIETMRSELNEIAEGRVDIIIGTQLVAKGHNFPRLNLVGVIDADLGLSNGDPRAAERTWQLLNQVIGRAGREQGRGVGYLQTHQPDHPVMKALIACDREAFYDSEIDLREKTLYPPFGRLASLIISAGDRPSAEGLGRRLVALAPRDERVVVLGPAEAPLAVIKGRYRFRILVKSARGFDLSDYLRNWLAVCPKPTGNQKLEVDVDPQSFL</sequence>
<evidence type="ECO:0000256" key="6">
    <source>
        <dbReference type="ARBA" id="ARBA00022806"/>
    </source>
</evidence>
<dbReference type="GO" id="GO:0043138">
    <property type="term" value="F:3'-5' DNA helicase activity"/>
    <property type="evidence" value="ECO:0007669"/>
    <property type="project" value="UniProtKB-EC"/>
</dbReference>
<keyword evidence="10 12" id="KW-0413">Isomerase</keyword>
<dbReference type="Pfam" id="PF18319">
    <property type="entry name" value="Zn_ribbon_PriA"/>
    <property type="match status" value="1"/>
</dbReference>
<dbReference type="InterPro" id="IPR005259">
    <property type="entry name" value="PriA"/>
</dbReference>
<dbReference type="EC" id="5.6.2.4" evidence="12"/>
<dbReference type="Gene3D" id="3.40.50.300">
    <property type="entry name" value="P-loop containing nucleotide triphosphate hydrolases"/>
    <property type="match status" value="2"/>
</dbReference>
<dbReference type="InterPro" id="IPR011545">
    <property type="entry name" value="DEAD/DEAH_box_helicase_dom"/>
</dbReference>
<dbReference type="Pfam" id="PF00270">
    <property type="entry name" value="DEAD"/>
    <property type="match status" value="1"/>
</dbReference>
<keyword evidence="8 12" id="KW-0067">ATP-binding</keyword>
<dbReference type="InterPro" id="IPR037274">
    <property type="entry name" value="Znf_CHY_sf"/>
</dbReference>
<dbReference type="AlphaFoldDB" id="A0A562S560"/>
<evidence type="ECO:0000256" key="3">
    <source>
        <dbReference type="ARBA" id="ARBA00022723"/>
    </source>
</evidence>
<dbReference type="Gene3D" id="3.40.1440.60">
    <property type="entry name" value="PriA, 3(prime) DNA-binding domain"/>
    <property type="match status" value="1"/>
</dbReference>
<dbReference type="EMBL" id="VLLA01000001">
    <property type="protein sequence ID" value="TWI76419.1"/>
    <property type="molecule type" value="Genomic_DNA"/>
</dbReference>
<keyword evidence="15" id="KW-1185">Reference proteome</keyword>
<evidence type="ECO:0000256" key="9">
    <source>
        <dbReference type="ARBA" id="ARBA00023125"/>
    </source>
</evidence>
<keyword evidence="9 12" id="KW-0238">DNA-binding</keyword>